<reference evidence="3" key="2">
    <citation type="submission" date="2025-08" db="UniProtKB">
        <authorList>
            <consortium name="RefSeq"/>
        </authorList>
    </citation>
    <scope>IDENTIFICATION</scope>
    <source>
        <tissue evidence="3">Leaf</tissue>
    </source>
</reference>
<accession>A0A6J0L5U1</accession>
<dbReference type="GeneID" id="108826347"/>
<feature type="region of interest" description="Disordered" evidence="1">
    <location>
        <begin position="231"/>
        <end position="252"/>
    </location>
</feature>
<protein>
    <submittedName>
        <fullName evidence="3">Protein PHYTOCHROME KINASE SUBSTRATE 1-like</fullName>
    </submittedName>
</protein>
<dbReference type="RefSeq" id="XP_018455238.2">
    <property type="nucleotide sequence ID" value="XM_018599736.2"/>
</dbReference>
<dbReference type="OrthoDB" id="1916150at2759"/>
<dbReference type="PANTHER" id="PTHR33781:SF16">
    <property type="entry name" value="PROTEIN PHYTOCHROME KINASE SUBSTRATE 1-LIKE"/>
    <property type="match status" value="1"/>
</dbReference>
<evidence type="ECO:0000313" key="3">
    <source>
        <dbReference type="RefSeq" id="XP_018455238.2"/>
    </source>
</evidence>
<dbReference type="Proteomes" id="UP000504610">
    <property type="component" value="Chromosome 9"/>
</dbReference>
<feature type="region of interest" description="Disordered" evidence="1">
    <location>
        <begin position="117"/>
        <end position="137"/>
    </location>
</feature>
<dbReference type="AlphaFoldDB" id="A0A6J0L5U1"/>
<organism evidence="2 3">
    <name type="scientific">Raphanus sativus</name>
    <name type="common">Radish</name>
    <name type="synonym">Raphanus raphanistrum var. sativus</name>
    <dbReference type="NCBI Taxonomy" id="3726"/>
    <lineage>
        <taxon>Eukaryota</taxon>
        <taxon>Viridiplantae</taxon>
        <taxon>Streptophyta</taxon>
        <taxon>Embryophyta</taxon>
        <taxon>Tracheophyta</taxon>
        <taxon>Spermatophyta</taxon>
        <taxon>Magnoliopsida</taxon>
        <taxon>eudicotyledons</taxon>
        <taxon>Gunneridae</taxon>
        <taxon>Pentapetalae</taxon>
        <taxon>rosids</taxon>
        <taxon>malvids</taxon>
        <taxon>Brassicales</taxon>
        <taxon>Brassicaceae</taxon>
        <taxon>Brassiceae</taxon>
        <taxon>Raphanus</taxon>
    </lineage>
</organism>
<feature type="compositionally biased region" description="Basic and acidic residues" evidence="1">
    <location>
        <begin position="376"/>
        <end position="386"/>
    </location>
</feature>
<gene>
    <name evidence="3" type="primary">LOC108826347</name>
</gene>
<reference evidence="2" key="1">
    <citation type="journal article" date="2019" name="Database">
        <title>The radish genome database (RadishGD): an integrated information resource for radish genomics.</title>
        <authorList>
            <person name="Yu H.J."/>
            <person name="Baek S."/>
            <person name="Lee Y.J."/>
            <person name="Cho A."/>
            <person name="Mun J.H."/>
        </authorList>
    </citation>
    <scope>NUCLEOTIDE SEQUENCE [LARGE SCALE GENOMIC DNA]</scope>
    <source>
        <strain evidence="2">cv. WK10039</strain>
    </source>
</reference>
<evidence type="ECO:0000256" key="1">
    <source>
        <dbReference type="SAM" id="MobiDB-lite"/>
    </source>
</evidence>
<sequence>MVSLTSSSSSTPKISFDFTKNNITTSFNVPVSSSASTYLKSKEEAVVTTNKLMEHCKLLNINPKGDPELVDEKQMVKKALEDPEIGVFGAEKYFSGDMDSDQSSSVLSLKNPEVVDLKQREKKSTGAPSLRSESSWNSQSMLLQNKLENTCNGYVQEKKINSGQIQKVVNNKKSFLLNLGCKCACSDGISVDVDDKILVKRSSDPIKIQKQEELVQRKSLEVAQKKLTLPPWQSITDEEDTKSEGSDTSSDLFEIDNLTGKTKPFLARQGSDSVSTTCYAPSEASIEWSIVTASAADFSVMSACATSPLGRNRSLQIPTKTAPQRLKPNNGSGGFLSCKSHKSVMVSSNSDRRSSMNKNKTCPNYVPRHPQVMDSTTKRKSFETRRRINNSSPSPLLYSQY</sequence>
<keyword evidence="2" id="KW-1185">Reference proteome</keyword>
<feature type="compositionally biased region" description="Polar residues" evidence="1">
    <location>
        <begin position="389"/>
        <end position="401"/>
    </location>
</feature>
<evidence type="ECO:0000313" key="2">
    <source>
        <dbReference type="Proteomes" id="UP000504610"/>
    </source>
</evidence>
<dbReference type="PANTHER" id="PTHR33781">
    <property type="entry name" value="PROTEIN PHYTOCHROME KINASE SUBSTRATE 1-RELATED"/>
    <property type="match status" value="1"/>
</dbReference>
<dbReference type="InterPro" id="IPR039615">
    <property type="entry name" value="PKS"/>
</dbReference>
<feature type="region of interest" description="Disordered" evidence="1">
    <location>
        <begin position="347"/>
        <end position="401"/>
    </location>
</feature>
<proteinExistence type="predicted"/>
<dbReference type="GO" id="GO:0009638">
    <property type="term" value="P:phototropism"/>
    <property type="evidence" value="ECO:0007669"/>
    <property type="project" value="InterPro"/>
</dbReference>
<dbReference type="KEGG" id="rsz:108826347"/>
<name>A0A6J0L5U1_RAPSA</name>